<dbReference type="Proteomes" id="UP000305362">
    <property type="component" value="Unassembled WGS sequence"/>
</dbReference>
<dbReference type="PANTHER" id="PTHR21255:SF7">
    <property type="entry name" value="DYNEIN LIGHT CHAIN TCTEX-TYPE PROTEIN 2B"/>
    <property type="match status" value="1"/>
</dbReference>
<dbReference type="EMBL" id="SPRX01000004">
    <property type="protein sequence ID" value="TIC69230.1"/>
    <property type="molecule type" value="Genomic_DNA"/>
</dbReference>
<dbReference type="EMBL" id="SPRV01000017">
    <property type="protein sequence ID" value="TIC67348.1"/>
    <property type="molecule type" value="Genomic_DNA"/>
</dbReference>
<evidence type="ECO:0000313" key="1">
    <source>
        <dbReference type="EMBL" id="TIB82176.1"/>
    </source>
</evidence>
<dbReference type="Gene3D" id="3.30.1140.40">
    <property type="entry name" value="Tctex-1"/>
    <property type="match status" value="1"/>
</dbReference>
<evidence type="ECO:0008006" key="9">
    <source>
        <dbReference type="Google" id="ProtNLM"/>
    </source>
</evidence>
<accession>A0A4T0R3M6</accession>
<dbReference type="PANTHER" id="PTHR21255">
    <property type="entry name" value="T-COMPLEX-ASSOCIATED-TESTIS-EXPRESSED 1/ DYNEIN LIGHT CHAIN"/>
    <property type="match status" value="1"/>
</dbReference>
<dbReference type="GO" id="GO:0005737">
    <property type="term" value="C:cytoplasm"/>
    <property type="evidence" value="ECO:0007669"/>
    <property type="project" value="TreeGrafter"/>
</dbReference>
<proteinExistence type="predicted"/>
<dbReference type="GO" id="GO:0005868">
    <property type="term" value="C:cytoplasmic dynein complex"/>
    <property type="evidence" value="ECO:0007669"/>
    <property type="project" value="TreeGrafter"/>
</dbReference>
<comment type="caution">
    <text evidence="1">The sequence shown here is derived from an EMBL/GenBank/DDBJ whole genome shotgun (WGS) entry which is preliminary data.</text>
</comment>
<dbReference type="InterPro" id="IPR005334">
    <property type="entry name" value="Tctex-1-like"/>
</dbReference>
<dbReference type="Pfam" id="PF03645">
    <property type="entry name" value="Tctex-1"/>
    <property type="match status" value="1"/>
</dbReference>
<gene>
    <name evidence="4" type="ORF">E3Q01_00554</name>
    <name evidence="2" type="ORF">E3Q02_02007</name>
    <name evidence="3" type="ORF">E3Q03_01978</name>
    <name evidence="1" type="ORF">E3Q22_00444</name>
</gene>
<name>A0A4T0R3M6_9BASI</name>
<evidence type="ECO:0000313" key="4">
    <source>
        <dbReference type="EMBL" id="TIC69230.1"/>
    </source>
</evidence>
<dbReference type="EMBL" id="SPRC01000003">
    <property type="protein sequence ID" value="TIB82176.1"/>
    <property type="molecule type" value="Genomic_DNA"/>
</dbReference>
<dbReference type="GO" id="GO:0007018">
    <property type="term" value="P:microtubule-based movement"/>
    <property type="evidence" value="ECO:0007669"/>
    <property type="project" value="TreeGrafter"/>
</dbReference>
<evidence type="ECO:0000313" key="6">
    <source>
        <dbReference type="Proteomes" id="UP000309601"/>
    </source>
</evidence>
<reference evidence="5 6" key="1">
    <citation type="submission" date="2019-03" db="EMBL/GenBank/DDBJ databases">
        <title>Sequencing 25 genomes of Wallemia mellicola.</title>
        <authorList>
            <person name="Gostincar C."/>
        </authorList>
    </citation>
    <scope>NUCLEOTIDE SEQUENCE [LARGE SCALE GENOMIC DNA]</scope>
    <source>
        <strain evidence="2 6">EXF-1274</strain>
        <strain evidence="3 5">EXF-1277</strain>
        <strain evidence="1 7">EXF-6152</strain>
        <strain evidence="4 8">EXF-757</strain>
    </source>
</reference>
<dbReference type="AlphaFoldDB" id="A0A4T0R3M6"/>
<dbReference type="Proteomes" id="UP000309601">
    <property type="component" value="Unassembled WGS sequence"/>
</dbReference>
<dbReference type="GO" id="GO:0045505">
    <property type="term" value="F:dynein intermediate chain binding"/>
    <property type="evidence" value="ECO:0007669"/>
    <property type="project" value="TreeGrafter"/>
</dbReference>
<dbReference type="CDD" id="cd21449">
    <property type="entry name" value="DLC-like_SF"/>
    <property type="match status" value="1"/>
</dbReference>
<evidence type="ECO:0000313" key="3">
    <source>
        <dbReference type="EMBL" id="TIC67348.1"/>
    </source>
</evidence>
<dbReference type="Proteomes" id="UP000310708">
    <property type="component" value="Unassembled WGS sequence"/>
</dbReference>
<evidence type="ECO:0000313" key="7">
    <source>
        <dbReference type="Proteomes" id="UP000310685"/>
    </source>
</evidence>
<protein>
    <recommendedName>
        <fullName evidence="9">Topoisomerase I damage affected protein 2</fullName>
    </recommendedName>
</protein>
<evidence type="ECO:0000313" key="8">
    <source>
        <dbReference type="Proteomes" id="UP000310708"/>
    </source>
</evidence>
<dbReference type="EMBL" id="SPRW01000018">
    <property type="protein sequence ID" value="TIC66062.1"/>
    <property type="molecule type" value="Genomic_DNA"/>
</dbReference>
<evidence type="ECO:0000313" key="5">
    <source>
        <dbReference type="Proteomes" id="UP000305362"/>
    </source>
</evidence>
<evidence type="ECO:0000313" key="2">
    <source>
        <dbReference type="EMBL" id="TIC66062.1"/>
    </source>
</evidence>
<sequence>MEEAQQENETINAREKFDVEKLRPIMRRVLNAELTNASYEDLDKESTTRIAHKIKQAMLELSPSDYKYIVLVNASKNNNQGGRVDASMHWEMDADTFVQDIYQSDLLICSSIAFAIRL</sequence>
<organism evidence="1 7">
    <name type="scientific">Wallemia mellicola</name>
    <dbReference type="NCBI Taxonomy" id="1708541"/>
    <lineage>
        <taxon>Eukaryota</taxon>
        <taxon>Fungi</taxon>
        <taxon>Dikarya</taxon>
        <taxon>Basidiomycota</taxon>
        <taxon>Wallemiomycotina</taxon>
        <taxon>Wallemiomycetes</taxon>
        <taxon>Wallemiales</taxon>
        <taxon>Wallemiaceae</taxon>
        <taxon>Wallemia</taxon>
    </lineage>
</organism>
<dbReference type="InterPro" id="IPR038586">
    <property type="entry name" value="Tctex-1-like_sf"/>
</dbReference>
<dbReference type="Proteomes" id="UP000310685">
    <property type="component" value="Unassembled WGS sequence"/>
</dbReference>
<dbReference type="OrthoDB" id="10260741at2759"/>